<organism evidence="2 3">
    <name type="scientific">Temnothorax curvispinosus</name>
    <dbReference type="NCBI Taxonomy" id="300111"/>
    <lineage>
        <taxon>Eukaryota</taxon>
        <taxon>Metazoa</taxon>
        <taxon>Ecdysozoa</taxon>
        <taxon>Arthropoda</taxon>
        <taxon>Hexapoda</taxon>
        <taxon>Insecta</taxon>
        <taxon>Pterygota</taxon>
        <taxon>Neoptera</taxon>
        <taxon>Endopterygota</taxon>
        <taxon>Hymenoptera</taxon>
        <taxon>Apocrita</taxon>
        <taxon>Aculeata</taxon>
        <taxon>Formicoidea</taxon>
        <taxon>Formicidae</taxon>
        <taxon>Myrmicinae</taxon>
        <taxon>Temnothorax</taxon>
    </lineage>
</organism>
<dbReference type="RefSeq" id="XP_024868665.1">
    <property type="nucleotide sequence ID" value="XM_025012897.1"/>
</dbReference>
<evidence type="ECO:0000313" key="3">
    <source>
        <dbReference type="RefSeq" id="XP_024868665.1"/>
    </source>
</evidence>
<accession>A0A6J1PHC8</accession>
<dbReference type="Proteomes" id="UP000504618">
    <property type="component" value="Unplaced"/>
</dbReference>
<feature type="coiled-coil region" evidence="1">
    <location>
        <begin position="170"/>
        <end position="240"/>
    </location>
</feature>
<dbReference type="GeneID" id="112452609"/>
<proteinExistence type="predicted"/>
<evidence type="ECO:0000313" key="2">
    <source>
        <dbReference type="Proteomes" id="UP000504618"/>
    </source>
</evidence>
<protein>
    <submittedName>
        <fullName evidence="3">Uncharacterized protein LOC112452609 isoform X2</fullName>
    </submittedName>
</protein>
<keyword evidence="2" id="KW-1185">Reference proteome</keyword>
<reference evidence="3" key="1">
    <citation type="submission" date="2025-08" db="UniProtKB">
        <authorList>
            <consortium name="RefSeq"/>
        </authorList>
    </citation>
    <scope>IDENTIFICATION</scope>
    <source>
        <tissue evidence="3">Whole body</tissue>
    </source>
</reference>
<dbReference type="AlphaFoldDB" id="A0A6J1PHC8"/>
<sequence length="495" mass="55719">MHTTSPTFETSTPLPGGSNSLFPFFCALIRKYQVENNPRTANVRANKFHPYTSTEFIGMSTKTELDSPLANVASEIEERRCDLIGRHRELKNKVATMERSIPALMAYNMWMTERDCRDGPYNKVREIVNRFSPQPDPADRLLAELKSAVDGLHQETSQLHDKIIDADVKLEETGMELESLELANKEMEEKLTGLRNEVQRYNTPSLHSVHSEDLICLRKIRQLAEEELKLKNCISELESKEFMYRRQMGKLLSCKKFQRDSGKMTERVQSHSRGIGKKLFDPLEDYTLNKHVTKKKYHLEDKKRACCPCATSITLTAYEKASKKPLGGCEKLYPPLSCCVPLDHPASRATASKSRDCTCCKSCRRVSSALFKSKSPCSTKPPCESLFSVASKTGVSRPPKQLAQSSVPCDPSETCNECTTPAACKQININRYDCEEKRRGELSIPCDCNVRSLDEAQSVPSGMLHSESEIDDSNSDEEEFCECCSCGCEANDDLL</sequence>
<gene>
    <name evidence="3" type="primary">LOC112452609</name>
</gene>
<keyword evidence="1" id="KW-0175">Coiled coil</keyword>
<name>A0A6J1PHC8_9HYME</name>
<evidence type="ECO:0000256" key="1">
    <source>
        <dbReference type="SAM" id="Coils"/>
    </source>
</evidence>